<organism evidence="1">
    <name type="scientific">Siphoviridae sp. ct2kB26</name>
    <dbReference type="NCBI Taxonomy" id="2825317"/>
    <lineage>
        <taxon>Viruses</taxon>
        <taxon>Duplodnaviria</taxon>
        <taxon>Heunggongvirae</taxon>
        <taxon>Uroviricota</taxon>
        <taxon>Caudoviricetes</taxon>
    </lineage>
</organism>
<protein>
    <submittedName>
        <fullName evidence="1">ECF sigma factor</fullName>
    </submittedName>
</protein>
<name>A0A8S5P9U8_9CAUD</name>
<proteinExistence type="predicted"/>
<dbReference type="InterPro" id="IPR013324">
    <property type="entry name" value="RNA_pol_sigma_r3/r4-like"/>
</dbReference>
<sequence>MNPTHRDIRAKLQSMAPQRAVKFIAGLELPGDEAFCIIECDVRGKSRQQVADRLFASQEYVKKCRRRGYRKIADAVNNK</sequence>
<accession>A0A8S5P9U8</accession>
<dbReference type="EMBL" id="BK015360">
    <property type="protein sequence ID" value="DAE03219.1"/>
    <property type="molecule type" value="Genomic_DNA"/>
</dbReference>
<dbReference type="SUPFAM" id="SSF88659">
    <property type="entry name" value="Sigma3 and sigma4 domains of RNA polymerase sigma factors"/>
    <property type="match status" value="1"/>
</dbReference>
<reference evidence="1" key="1">
    <citation type="journal article" date="2021" name="Proc. Natl. Acad. Sci. U.S.A.">
        <title>A Catalog of Tens of Thousands of Viruses from Human Metagenomes Reveals Hidden Associations with Chronic Diseases.</title>
        <authorList>
            <person name="Tisza M.J."/>
            <person name="Buck C.B."/>
        </authorList>
    </citation>
    <scope>NUCLEOTIDE SEQUENCE</scope>
    <source>
        <strain evidence="1">Ct2kB26</strain>
    </source>
</reference>
<evidence type="ECO:0000313" key="1">
    <source>
        <dbReference type="EMBL" id="DAE03219.1"/>
    </source>
</evidence>